<gene>
    <name evidence="3" type="ORF">EB796_001603</name>
</gene>
<name>A0A7J7KPG5_BUGNE</name>
<comment type="caution">
    <text evidence="3">The sequence shown here is derived from an EMBL/GenBank/DDBJ whole genome shotgun (WGS) entry which is preliminary data.</text>
</comment>
<protein>
    <submittedName>
        <fullName evidence="3">Sm</fullName>
    </submittedName>
</protein>
<sequence length="170" mass="18752">MNLNNSFFFDSKLSVGFSKQDFVKIHPNPSELADGSPSAKEYTTDKNNRFFSPDSINKTRFSPPTKVVHFFNAPPTFSEDDLKEVLKRNSTSDPVRIRIFPIKPGARSAAGLIEYASVADASEVMVQSNHSIIKNPTGKMPFSLKLSFSASPIIDKPGRGGDKRGDPEDK</sequence>
<dbReference type="InterPro" id="IPR035979">
    <property type="entry name" value="RBD_domain_sf"/>
</dbReference>
<evidence type="ECO:0000313" key="4">
    <source>
        <dbReference type="Proteomes" id="UP000593567"/>
    </source>
</evidence>
<keyword evidence="4" id="KW-1185">Reference proteome</keyword>
<dbReference type="Pfam" id="PF22976">
    <property type="entry name" value="RRM_10"/>
    <property type="match status" value="1"/>
</dbReference>
<evidence type="ECO:0000259" key="2">
    <source>
        <dbReference type="Pfam" id="PF22976"/>
    </source>
</evidence>
<dbReference type="OrthoDB" id="302770at2759"/>
<evidence type="ECO:0000313" key="3">
    <source>
        <dbReference type="EMBL" id="KAF6040080.1"/>
    </source>
</evidence>
<proteinExistence type="predicted"/>
<feature type="domain" description="Heterogeneous nuclear ribonucleoprotein L RRM" evidence="2">
    <location>
        <begin position="58"/>
        <end position="152"/>
    </location>
</feature>
<dbReference type="Pfam" id="PF13893">
    <property type="entry name" value="RRM_5"/>
    <property type="match status" value="1"/>
</dbReference>
<reference evidence="3" key="1">
    <citation type="submission" date="2020-06" db="EMBL/GenBank/DDBJ databases">
        <title>Draft genome of Bugula neritina, a colonial animal packing powerful symbionts and potential medicines.</title>
        <authorList>
            <person name="Rayko M."/>
        </authorList>
    </citation>
    <scope>NUCLEOTIDE SEQUENCE [LARGE SCALE GENOMIC DNA]</scope>
    <source>
        <strain evidence="3">Kwan_BN1</strain>
    </source>
</reference>
<dbReference type="InterPro" id="IPR055204">
    <property type="entry name" value="HNRNPL_RRM"/>
</dbReference>
<evidence type="ECO:0000256" key="1">
    <source>
        <dbReference type="SAM" id="MobiDB-lite"/>
    </source>
</evidence>
<dbReference type="SUPFAM" id="SSF54928">
    <property type="entry name" value="RNA-binding domain, RBD"/>
    <property type="match status" value="1"/>
</dbReference>
<organism evidence="3 4">
    <name type="scientific">Bugula neritina</name>
    <name type="common">Brown bryozoan</name>
    <name type="synonym">Sertularia neritina</name>
    <dbReference type="NCBI Taxonomy" id="10212"/>
    <lineage>
        <taxon>Eukaryota</taxon>
        <taxon>Metazoa</taxon>
        <taxon>Spiralia</taxon>
        <taxon>Lophotrochozoa</taxon>
        <taxon>Bryozoa</taxon>
        <taxon>Gymnolaemata</taxon>
        <taxon>Cheilostomatida</taxon>
        <taxon>Flustrina</taxon>
        <taxon>Buguloidea</taxon>
        <taxon>Bugulidae</taxon>
        <taxon>Bugula</taxon>
    </lineage>
</organism>
<dbReference type="Gene3D" id="3.30.70.330">
    <property type="match status" value="1"/>
</dbReference>
<dbReference type="InterPro" id="IPR012677">
    <property type="entry name" value="Nucleotide-bd_a/b_plait_sf"/>
</dbReference>
<feature type="region of interest" description="Disordered" evidence="1">
    <location>
        <begin position="151"/>
        <end position="170"/>
    </location>
</feature>
<feature type="compositionally biased region" description="Basic and acidic residues" evidence="1">
    <location>
        <begin position="156"/>
        <end position="170"/>
    </location>
</feature>
<dbReference type="GO" id="GO:0003676">
    <property type="term" value="F:nucleic acid binding"/>
    <property type="evidence" value="ECO:0007669"/>
    <property type="project" value="InterPro"/>
</dbReference>
<dbReference type="Proteomes" id="UP000593567">
    <property type="component" value="Unassembled WGS sequence"/>
</dbReference>
<accession>A0A7J7KPG5</accession>
<dbReference type="AlphaFoldDB" id="A0A7J7KPG5"/>
<feature type="region of interest" description="Disordered" evidence="1">
    <location>
        <begin position="28"/>
        <end position="49"/>
    </location>
</feature>
<dbReference type="EMBL" id="VXIV02000183">
    <property type="protein sequence ID" value="KAF6040080.1"/>
    <property type="molecule type" value="Genomic_DNA"/>
</dbReference>